<dbReference type="AlphaFoldDB" id="A0A5C8PMX7"/>
<proteinExistence type="predicted"/>
<dbReference type="InterPro" id="IPR000073">
    <property type="entry name" value="AB_hydrolase_1"/>
</dbReference>
<dbReference type="RefSeq" id="WP_147847283.1">
    <property type="nucleotide sequence ID" value="NZ_VDUZ01000012.1"/>
</dbReference>
<dbReference type="PRINTS" id="PR00111">
    <property type="entry name" value="ABHYDROLASE"/>
</dbReference>
<protein>
    <submittedName>
        <fullName evidence="2">Alpha/beta hydrolase</fullName>
    </submittedName>
</protein>
<dbReference type="GO" id="GO:0016787">
    <property type="term" value="F:hydrolase activity"/>
    <property type="evidence" value="ECO:0007669"/>
    <property type="project" value="UniProtKB-KW"/>
</dbReference>
<feature type="domain" description="AB hydrolase-1" evidence="1">
    <location>
        <begin position="45"/>
        <end position="247"/>
    </location>
</feature>
<keyword evidence="3" id="KW-1185">Reference proteome</keyword>
<dbReference type="GO" id="GO:0016020">
    <property type="term" value="C:membrane"/>
    <property type="evidence" value="ECO:0007669"/>
    <property type="project" value="TreeGrafter"/>
</dbReference>
<dbReference type="PANTHER" id="PTHR43798:SF33">
    <property type="entry name" value="HYDROLASE, PUTATIVE (AFU_ORTHOLOGUE AFUA_2G14860)-RELATED"/>
    <property type="match status" value="1"/>
</dbReference>
<evidence type="ECO:0000313" key="2">
    <source>
        <dbReference type="EMBL" id="TXL75922.1"/>
    </source>
</evidence>
<evidence type="ECO:0000259" key="1">
    <source>
        <dbReference type="Pfam" id="PF00561"/>
    </source>
</evidence>
<keyword evidence="2" id="KW-0378">Hydrolase</keyword>
<organism evidence="2 3">
    <name type="scientific">Vineibacter terrae</name>
    <dbReference type="NCBI Taxonomy" id="2586908"/>
    <lineage>
        <taxon>Bacteria</taxon>
        <taxon>Pseudomonadati</taxon>
        <taxon>Pseudomonadota</taxon>
        <taxon>Alphaproteobacteria</taxon>
        <taxon>Hyphomicrobiales</taxon>
        <taxon>Vineibacter</taxon>
    </lineage>
</organism>
<dbReference type="Proteomes" id="UP000321638">
    <property type="component" value="Unassembled WGS sequence"/>
</dbReference>
<dbReference type="SUPFAM" id="SSF53474">
    <property type="entry name" value="alpha/beta-Hydrolases"/>
    <property type="match status" value="1"/>
</dbReference>
<dbReference type="PANTHER" id="PTHR43798">
    <property type="entry name" value="MONOACYLGLYCEROL LIPASE"/>
    <property type="match status" value="1"/>
</dbReference>
<sequence length="261" mass="28690">MVAVAWTDKHVDVAGVKMHLSRAGKGAPLLVLHHDIGTLERLPIYDALAQHFDVLVPHHPGYGKSERPAWLRSVRDVAVMYRWLLADLGISQASLIGLGFGGWIAAEMASMAPRDVERLVLVGAMGLKPPEGDILDQALLSYIDYAGAGFHAPKAFVACYGEEPTTDQLEQWDICREMSFRIAWKPYMYSQTLPHLLGGVRVPSLVVWGDDDRVVPLSAGHLWASRLPDARLEIVKACGHCVEMEKPDAFAALVTSFTDGR</sequence>
<dbReference type="EMBL" id="VDUZ01000012">
    <property type="protein sequence ID" value="TXL75922.1"/>
    <property type="molecule type" value="Genomic_DNA"/>
</dbReference>
<dbReference type="InterPro" id="IPR029058">
    <property type="entry name" value="AB_hydrolase_fold"/>
</dbReference>
<dbReference type="Gene3D" id="3.40.50.1820">
    <property type="entry name" value="alpha/beta hydrolase"/>
    <property type="match status" value="1"/>
</dbReference>
<dbReference type="Pfam" id="PF00561">
    <property type="entry name" value="Abhydrolase_1"/>
    <property type="match status" value="1"/>
</dbReference>
<comment type="caution">
    <text evidence="2">The sequence shown here is derived from an EMBL/GenBank/DDBJ whole genome shotgun (WGS) entry which is preliminary data.</text>
</comment>
<name>A0A5C8PMX7_9HYPH</name>
<dbReference type="OrthoDB" id="9799612at2"/>
<gene>
    <name evidence="2" type="ORF">FHP25_12545</name>
</gene>
<dbReference type="InterPro" id="IPR050266">
    <property type="entry name" value="AB_hydrolase_sf"/>
</dbReference>
<accession>A0A5C8PMX7</accession>
<evidence type="ECO:0000313" key="3">
    <source>
        <dbReference type="Proteomes" id="UP000321638"/>
    </source>
</evidence>
<reference evidence="2 3" key="1">
    <citation type="submission" date="2019-06" db="EMBL/GenBank/DDBJ databases">
        <title>New taxonomy in bacterial strain CC-CFT640, isolated from vineyard.</title>
        <authorList>
            <person name="Lin S.-Y."/>
            <person name="Tsai C.-F."/>
            <person name="Young C.-C."/>
        </authorList>
    </citation>
    <scope>NUCLEOTIDE SEQUENCE [LARGE SCALE GENOMIC DNA]</scope>
    <source>
        <strain evidence="2 3">CC-CFT640</strain>
    </source>
</reference>